<protein>
    <submittedName>
        <fullName evidence="2">VOC family protein</fullName>
    </submittedName>
</protein>
<dbReference type="SUPFAM" id="SSF54593">
    <property type="entry name" value="Glyoxalase/Bleomycin resistance protein/Dihydroxybiphenyl dioxygenase"/>
    <property type="match status" value="1"/>
</dbReference>
<dbReference type="CDD" id="cd06587">
    <property type="entry name" value="VOC"/>
    <property type="match status" value="1"/>
</dbReference>
<dbReference type="AlphaFoldDB" id="A0A4U3MQ96"/>
<dbReference type="InterPro" id="IPR041581">
    <property type="entry name" value="Glyoxalase_6"/>
</dbReference>
<name>A0A4U3MQ96_9ACTN</name>
<evidence type="ECO:0000313" key="2">
    <source>
        <dbReference type="EMBL" id="TKK90934.1"/>
    </source>
</evidence>
<evidence type="ECO:0000313" key="3">
    <source>
        <dbReference type="Proteomes" id="UP000308705"/>
    </source>
</evidence>
<reference evidence="2 3" key="1">
    <citation type="submission" date="2019-04" db="EMBL/GenBank/DDBJ databases">
        <title>Herbidospora sp. NEAU-GS14.nov., a novel actinomycete isolated from soil.</title>
        <authorList>
            <person name="Han L."/>
        </authorList>
    </citation>
    <scope>NUCLEOTIDE SEQUENCE [LARGE SCALE GENOMIC DNA]</scope>
    <source>
        <strain evidence="2 3">NEAU-GS14</strain>
    </source>
</reference>
<dbReference type="Pfam" id="PF18029">
    <property type="entry name" value="Glyoxalase_6"/>
    <property type="match status" value="1"/>
</dbReference>
<keyword evidence="3" id="KW-1185">Reference proteome</keyword>
<dbReference type="PANTHER" id="PTHR35908:SF1">
    <property type="entry name" value="CONSERVED PROTEIN"/>
    <property type="match status" value="1"/>
</dbReference>
<evidence type="ECO:0000259" key="1">
    <source>
        <dbReference type="PROSITE" id="PS51819"/>
    </source>
</evidence>
<dbReference type="PROSITE" id="PS51819">
    <property type="entry name" value="VOC"/>
    <property type="match status" value="1"/>
</dbReference>
<dbReference type="InterPro" id="IPR037523">
    <property type="entry name" value="VOC_core"/>
</dbReference>
<sequence length="119" mass="12984">MTTIAKLIAVNIDCAEPKTLAEFYATVLGFEVQHSQDEYSAIGDGTTTFYFQRVPERAPAPWPGPGKQFHIDVRVPDVAKAVEEYLALGATKPDFQPGGDHWTVIADPEGHLIDVCPEG</sequence>
<dbReference type="Proteomes" id="UP000308705">
    <property type="component" value="Unassembled WGS sequence"/>
</dbReference>
<dbReference type="InterPro" id="IPR029068">
    <property type="entry name" value="Glyas_Bleomycin-R_OHBP_Dase"/>
</dbReference>
<dbReference type="RefSeq" id="WP_137245665.1">
    <property type="nucleotide sequence ID" value="NZ_SZQA01000002.1"/>
</dbReference>
<accession>A0A4U3MQ96</accession>
<organism evidence="2 3">
    <name type="scientific">Herbidospora galbida</name>
    <dbReference type="NCBI Taxonomy" id="2575442"/>
    <lineage>
        <taxon>Bacteria</taxon>
        <taxon>Bacillati</taxon>
        <taxon>Actinomycetota</taxon>
        <taxon>Actinomycetes</taxon>
        <taxon>Streptosporangiales</taxon>
        <taxon>Streptosporangiaceae</taxon>
        <taxon>Herbidospora</taxon>
    </lineage>
</organism>
<gene>
    <name evidence="2" type="ORF">FDA94_04035</name>
</gene>
<feature type="domain" description="VOC" evidence="1">
    <location>
        <begin position="6"/>
        <end position="118"/>
    </location>
</feature>
<dbReference type="EMBL" id="SZQA01000002">
    <property type="protein sequence ID" value="TKK90934.1"/>
    <property type="molecule type" value="Genomic_DNA"/>
</dbReference>
<dbReference type="PANTHER" id="PTHR35908">
    <property type="entry name" value="HYPOTHETICAL FUSION PROTEIN"/>
    <property type="match status" value="1"/>
</dbReference>
<comment type="caution">
    <text evidence="2">The sequence shown here is derived from an EMBL/GenBank/DDBJ whole genome shotgun (WGS) entry which is preliminary data.</text>
</comment>
<dbReference type="Gene3D" id="3.10.180.10">
    <property type="entry name" value="2,3-Dihydroxybiphenyl 1,2-Dioxygenase, domain 1"/>
    <property type="match status" value="1"/>
</dbReference>
<proteinExistence type="predicted"/>
<dbReference type="OrthoDB" id="1645442at2"/>